<feature type="non-terminal residue" evidence="2">
    <location>
        <position position="95"/>
    </location>
</feature>
<evidence type="ECO:0008006" key="3">
    <source>
        <dbReference type="Google" id="ProtNLM"/>
    </source>
</evidence>
<evidence type="ECO:0000256" key="1">
    <source>
        <dbReference type="SAM" id="Phobius"/>
    </source>
</evidence>
<keyword evidence="1" id="KW-1133">Transmembrane helix</keyword>
<dbReference type="AlphaFoldDB" id="X1JFG0"/>
<organism evidence="2">
    <name type="scientific">marine sediment metagenome</name>
    <dbReference type="NCBI Taxonomy" id="412755"/>
    <lineage>
        <taxon>unclassified sequences</taxon>
        <taxon>metagenomes</taxon>
        <taxon>ecological metagenomes</taxon>
    </lineage>
</organism>
<proteinExistence type="predicted"/>
<name>X1JFG0_9ZZZZ</name>
<evidence type="ECO:0000313" key="2">
    <source>
        <dbReference type="EMBL" id="GAH77059.1"/>
    </source>
</evidence>
<gene>
    <name evidence="2" type="ORF">S03H2_65900</name>
</gene>
<protein>
    <recommendedName>
        <fullName evidence="3">Natural resistance-associated macrophage protein</fullName>
    </recommendedName>
</protein>
<feature type="transmembrane region" description="Helical" evidence="1">
    <location>
        <begin position="59"/>
        <end position="78"/>
    </location>
</feature>
<dbReference type="EMBL" id="BARU01042968">
    <property type="protein sequence ID" value="GAH77059.1"/>
    <property type="molecule type" value="Genomic_DNA"/>
</dbReference>
<keyword evidence="1" id="KW-0812">Transmembrane</keyword>
<comment type="caution">
    <text evidence="2">The sequence shown here is derived from an EMBL/GenBank/DDBJ whole genome shotgun (WGS) entry which is preliminary data.</text>
</comment>
<feature type="transmembrane region" description="Helical" evidence="1">
    <location>
        <begin position="20"/>
        <end position="39"/>
    </location>
</feature>
<keyword evidence="1" id="KW-0472">Membrane</keyword>
<reference evidence="2" key="1">
    <citation type="journal article" date="2014" name="Front. Microbiol.">
        <title>High frequency of phylogenetically diverse reductive dehalogenase-homologous genes in deep subseafloor sedimentary metagenomes.</title>
        <authorList>
            <person name="Kawai M."/>
            <person name="Futagami T."/>
            <person name="Toyoda A."/>
            <person name="Takaki Y."/>
            <person name="Nishi S."/>
            <person name="Hori S."/>
            <person name="Arai W."/>
            <person name="Tsubouchi T."/>
            <person name="Morono Y."/>
            <person name="Uchiyama I."/>
            <person name="Ito T."/>
            <person name="Fujiyama A."/>
            <person name="Inagaki F."/>
            <person name="Takami H."/>
        </authorList>
    </citation>
    <scope>NUCLEOTIDE SEQUENCE</scope>
    <source>
        <strain evidence="2">Expedition CK06-06</strain>
    </source>
</reference>
<sequence length="95" mass="10218">MNSTKLNSDALNYMKDNKILRKILIGLSAIGPGLFLIGYNIGTGSVTTMAKVGAEHGMTLTWALVLSCIFTYVLMVAYGKTTLVTGKTALFNIKN</sequence>
<accession>X1JFG0</accession>